<reference evidence="2" key="1">
    <citation type="submission" date="2020-05" db="EMBL/GenBank/DDBJ databases">
        <title>WGS assembly of Panicum virgatum.</title>
        <authorList>
            <person name="Lovell J.T."/>
            <person name="Jenkins J."/>
            <person name="Shu S."/>
            <person name="Juenger T.E."/>
            <person name="Schmutz J."/>
        </authorList>
    </citation>
    <scope>NUCLEOTIDE SEQUENCE</scope>
    <source>
        <strain evidence="2">AP13</strain>
    </source>
</reference>
<dbReference type="AlphaFoldDB" id="A0A8T0WN97"/>
<keyword evidence="3" id="KW-1185">Reference proteome</keyword>
<evidence type="ECO:0000256" key="1">
    <source>
        <dbReference type="SAM" id="MobiDB-lite"/>
    </source>
</evidence>
<organism evidence="2 3">
    <name type="scientific">Panicum virgatum</name>
    <name type="common">Blackwell switchgrass</name>
    <dbReference type="NCBI Taxonomy" id="38727"/>
    <lineage>
        <taxon>Eukaryota</taxon>
        <taxon>Viridiplantae</taxon>
        <taxon>Streptophyta</taxon>
        <taxon>Embryophyta</taxon>
        <taxon>Tracheophyta</taxon>
        <taxon>Spermatophyta</taxon>
        <taxon>Magnoliopsida</taxon>
        <taxon>Liliopsida</taxon>
        <taxon>Poales</taxon>
        <taxon>Poaceae</taxon>
        <taxon>PACMAD clade</taxon>
        <taxon>Panicoideae</taxon>
        <taxon>Panicodae</taxon>
        <taxon>Paniceae</taxon>
        <taxon>Panicinae</taxon>
        <taxon>Panicum</taxon>
        <taxon>Panicum sect. Hiantes</taxon>
    </lineage>
</organism>
<protein>
    <submittedName>
        <fullName evidence="2">Uncharacterized protein</fullName>
    </submittedName>
</protein>
<gene>
    <name evidence="2" type="ORF">PVAP13_1NG177700</name>
</gene>
<accession>A0A8T0WN97</accession>
<sequence>MKPHSPAVRAVRPQRQIQKLNVRCCPKDVVEVIAALTPDQRDYVCRKSFGPLLDITVVNLETRGLLDWLLENTNPMDMIIRAGPGKNLEITKDVIHQILGLPNAGGLPEKFDWAEAVAEAAAFKSRLGLGPRSFGVDKMKQHIEKGGADSVSMRYFFLIVFNRLLFCKGSFDITNDHIYWTRQIEQFGDFDWCQLIYNDLCNAVRKWHSRDKNQVTITVYGCCLVILIYYLDHLYDKAAPTTKTDCPRIKYFDSARILKLLKADHKDGSWGNCDFRNRTETCYAQGPSIYIPRLRGLLDYKIESLPDHIADRVRNILSHNDHEIARLASSLDETRRDLLRKQYQLANNVASMIDELLRAPTQDRANPDLNAGQSSQGGVPDSNPQPIHDGQPSQSTDFFEPIVSQSVNPSCENEDFDFPDDEMLTDTQVEKLNNTFAQMEEDANANMMQSFSPAPITDMTDDAKAQETLAELSNDTNGSHYFAVPQSQQFPGIAADTNLCGIV</sequence>
<evidence type="ECO:0000313" key="2">
    <source>
        <dbReference type="EMBL" id="KAG2650552.1"/>
    </source>
</evidence>
<feature type="region of interest" description="Disordered" evidence="1">
    <location>
        <begin position="363"/>
        <end position="397"/>
    </location>
</feature>
<dbReference type="OrthoDB" id="690141at2759"/>
<name>A0A8T0WN97_PANVG</name>
<dbReference type="EMBL" id="CM029038">
    <property type="protein sequence ID" value="KAG2650551.1"/>
    <property type="molecule type" value="Genomic_DNA"/>
</dbReference>
<comment type="caution">
    <text evidence="2">The sequence shown here is derived from an EMBL/GenBank/DDBJ whole genome shotgun (WGS) entry which is preliminary data.</text>
</comment>
<evidence type="ECO:0000313" key="3">
    <source>
        <dbReference type="Proteomes" id="UP000823388"/>
    </source>
</evidence>
<proteinExistence type="predicted"/>
<dbReference type="PANTHER" id="PTHR34835">
    <property type="entry name" value="OS07G0283600 PROTEIN-RELATED"/>
    <property type="match status" value="1"/>
</dbReference>
<dbReference type="PANTHER" id="PTHR34835:SF67">
    <property type="entry name" value="AMINOTRANSFERASE-LIKE PLANT MOBILE DOMAIN-CONTAINING PROTEIN"/>
    <property type="match status" value="1"/>
</dbReference>
<feature type="compositionally biased region" description="Polar residues" evidence="1">
    <location>
        <begin position="371"/>
        <end position="397"/>
    </location>
</feature>
<dbReference type="Proteomes" id="UP000823388">
    <property type="component" value="Chromosome 1N"/>
</dbReference>
<dbReference type="EMBL" id="CM029038">
    <property type="protein sequence ID" value="KAG2650552.1"/>
    <property type="molecule type" value="Genomic_DNA"/>
</dbReference>